<name>A0AAE1G3C5_PETCI</name>
<protein>
    <submittedName>
        <fullName evidence="2">Uncharacterized protein</fullName>
    </submittedName>
</protein>
<comment type="caution">
    <text evidence="2">The sequence shown here is derived from an EMBL/GenBank/DDBJ whole genome shotgun (WGS) entry which is preliminary data.</text>
</comment>
<sequence length="94" mass="10829">MSLCISLISKNPNQQQIKSTQRLSSSHQPNNQLNMQSQSAMYPGFDLVSTNSLASPPNHYHHLVSQQTIQSSYQSTILWISSSLHHHRYYLRLY</sequence>
<keyword evidence="3" id="KW-1185">Reference proteome</keyword>
<gene>
    <name evidence="2" type="ORF">Pcinc_010424</name>
</gene>
<feature type="region of interest" description="Disordered" evidence="1">
    <location>
        <begin position="13"/>
        <end position="34"/>
    </location>
</feature>
<dbReference type="Proteomes" id="UP001286313">
    <property type="component" value="Unassembled WGS sequence"/>
</dbReference>
<evidence type="ECO:0000256" key="1">
    <source>
        <dbReference type="SAM" id="MobiDB-lite"/>
    </source>
</evidence>
<dbReference type="EMBL" id="JAWQEG010000808">
    <property type="protein sequence ID" value="KAK3885345.1"/>
    <property type="molecule type" value="Genomic_DNA"/>
</dbReference>
<organism evidence="2 3">
    <name type="scientific">Petrolisthes cinctipes</name>
    <name type="common">Flat porcelain crab</name>
    <dbReference type="NCBI Taxonomy" id="88211"/>
    <lineage>
        <taxon>Eukaryota</taxon>
        <taxon>Metazoa</taxon>
        <taxon>Ecdysozoa</taxon>
        <taxon>Arthropoda</taxon>
        <taxon>Crustacea</taxon>
        <taxon>Multicrustacea</taxon>
        <taxon>Malacostraca</taxon>
        <taxon>Eumalacostraca</taxon>
        <taxon>Eucarida</taxon>
        <taxon>Decapoda</taxon>
        <taxon>Pleocyemata</taxon>
        <taxon>Anomura</taxon>
        <taxon>Galatheoidea</taxon>
        <taxon>Porcellanidae</taxon>
        <taxon>Petrolisthes</taxon>
    </lineage>
</organism>
<accession>A0AAE1G3C5</accession>
<evidence type="ECO:0000313" key="2">
    <source>
        <dbReference type="EMBL" id="KAK3885345.1"/>
    </source>
</evidence>
<proteinExistence type="predicted"/>
<evidence type="ECO:0000313" key="3">
    <source>
        <dbReference type="Proteomes" id="UP001286313"/>
    </source>
</evidence>
<reference evidence="2" key="1">
    <citation type="submission" date="2023-10" db="EMBL/GenBank/DDBJ databases">
        <title>Genome assemblies of two species of porcelain crab, Petrolisthes cinctipes and Petrolisthes manimaculis (Anomura: Porcellanidae).</title>
        <authorList>
            <person name="Angst P."/>
        </authorList>
    </citation>
    <scope>NUCLEOTIDE SEQUENCE</scope>
    <source>
        <strain evidence="2">PB745_01</strain>
        <tissue evidence="2">Gill</tissue>
    </source>
</reference>
<dbReference type="AlphaFoldDB" id="A0AAE1G3C5"/>